<dbReference type="AlphaFoldDB" id="A0A8S2NV29"/>
<dbReference type="EMBL" id="CAJOBC010014348">
    <property type="protein sequence ID" value="CAF4019412.1"/>
    <property type="molecule type" value="Genomic_DNA"/>
</dbReference>
<gene>
    <name evidence="1" type="ORF">SRO942_LOCUS26198</name>
</gene>
<sequence length="61" mass="6930">MAAPTYFPRQPVRNKENNTADMFIDGGVFANNPELTALWTIRMRSKQLDNYHLLSIGTCCP</sequence>
<dbReference type="InterPro" id="IPR016035">
    <property type="entry name" value="Acyl_Trfase/lysoPLipase"/>
</dbReference>
<feature type="non-terminal residue" evidence="1">
    <location>
        <position position="61"/>
    </location>
</feature>
<dbReference type="Gene3D" id="3.40.1090.10">
    <property type="entry name" value="Cytosolic phospholipase A2 catalytic domain"/>
    <property type="match status" value="1"/>
</dbReference>
<dbReference type="Proteomes" id="UP000681722">
    <property type="component" value="Unassembled WGS sequence"/>
</dbReference>
<proteinExistence type="predicted"/>
<organism evidence="1 2">
    <name type="scientific">Didymodactylos carnosus</name>
    <dbReference type="NCBI Taxonomy" id="1234261"/>
    <lineage>
        <taxon>Eukaryota</taxon>
        <taxon>Metazoa</taxon>
        <taxon>Spiralia</taxon>
        <taxon>Gnathifera</taxon>
        <taxon>Rotifera</taxon>
        <taxon>Eurotatoria</taxon>
        <taxon>Bdelloidea</taxon>
        <taxon>Philodinida</taxon>
        <taxon>Philodinidae</taxon>
        <taxon>Didymodactylos</taxon>
    </lineage>
</organism>
<accession>A0A8S2NV29</accession>
<name>A0A8S2NV29_9BILA</name>
<evidence type="ECO:0000313" key="1">
    <source>
        <dbReference type="EMBL" id="CAF4019412.1"/>
    </source>
</evidence>
<comment type="caution">
    <text evidence="1">The sequence shown here is derived from an EMBL/GenBank/DDBJ whole genome shotgun (WGS) entry which is preliminary data.</text>
</comment>
<evidence type="ECO:0000313" key="2">
    <source>
        <dbReference type="Proteomes" id="UP000681722"/>
    </source>
</evidence>
<dbReference type="OrthoDB" id="1658288at2759"/>
<dbReference type="SUPFAM" id="SSF52151">
    <property type="entry name" value="FabD/lysophospholipase-like"/>
    <property type="match status" value="1"/>
</dbReference>
<protein>
    <recommendedName>
        <fullName evidence="3">PNPLA domain-containing protein</fullName>
    </recommendedName>
</protein>
<evidence type="ECO:0008006" key="3">
    <source>
        <dbReference type="Google" id="ProtNLM"/>
    </source>
</evidence>
<reference evidence="1" key="1">
    <citation type="submission" date="2021-02" db="EMBL/GenBank/DDBJ databases">
        <authorList>
            <person name="Nowell W R."/>
        </authorList>
    </citation>
    <scope>NUCLEOTIDE SEQUENCE</scope>
</reference>